<evidence type="ECO:0000259" key="11">
    <source>
        <dbReference type="PROSITE" id="PS50011"/>
    </source>
</evidence>
<dbReference type="PROSITE" id="PS50011">
    <property type="entry name" value="PROTEIN_KINASE_DOM"/>
    <property type="match status" value="1"/>
</dbReference>
<keyword evidence="6 9" id="KW-0067">ATP-binding</keyword>
<dbReference type="SUPFAM" id="SSF56112">
    <property type="entry name" value="Protein kinase-like (PK-like)"/>
    <property type="match status" value="1"/>
</dbReference>
<organism evidence="12 13">
    <name type="scientific">Okeania hirsuta</name>
    <dbReference type="NCBI Taxonomy" id="1458930"/>
    <lineage>
        <taxon>Bacteria</taxon>
        <taxon>Bacillati</taxon>
        <taxon>Cyanobacteriota</taxon>
        <taxon>Cyanophyceae</taxon>
        <taxon>Oscillatoriophycideae</taxon>
        <taxon>Oscillatoriales</taxon>
        <taxon>Microcoleaceae</taxon>
        <taxon>Okeania</taxon>
    </lineage>
</organism>
<dbReference type="GO" id="GO:0004713">
    <property type="term" value="F:protein tyrosine kinase activity"/>
    <property type="evidence" value="ECO:0007669"/>
    <property type="project" value="InterPro"/>
</dbReference>
<dbReference type="CDD" id="cd14014">
    <property type="entry name" value="STKc_PknB_like"/>
    <property type="match status" value="1"/>
</dbReference>
<keyword evidence="3" id="KW-0808">Transferase</keyword>
<dbReference type="Gene3D" id="1.10.510.10">
    <property type="entry name" value="Transferase(Phosphotransferase) domain 1"/>
    <property type="match status" value="1"/>
</dbReference>
<keyword evidence="10" id="KW-1133">Transmembrane helix</keyword>
<sequence>MNMTTCTNCGHNNTIASRFCSNCGAFLEEIKPFQTASTELKPGSKLRNRYIIIRQIGQGGFGKTYLAEDTGRFKQAVVLKQLTPGNQGTEFIQKAEELFHREAMILHQINHPQIPRFWEFIRENKCLFLVQDFIEGQTYESLLSQRRRQGKFFSEVEIIDFIRQILPVLNYLHSRGIIHRDIAPDNIICRAEDGLPILIDLGGVKQIAAEVSHKADSSENVVYSGTKLGKFGYAPDEQMRLGIVAPHSDLYALGVTCLVLMTGKLPSELINTKTMQWQWSKELKLSPKFDGILNRMLAFIPGDRFQSAEEILVQLQPPEPEIIALTQISKTESKNQKIETKTAIASIPKLGNIIHSSNDVPAEIIGWNWGAFFLPGLWCLTNHVWIGLIAWIDLSFVTLGMGWLLTGIILGLKGNEWAWKSRKWKNVAEFRKHQRIWSIISLLLISSAVIIGILVILFLFVIAAFIAG</sequence>
<protein>
    <recommendedName>
        <fullName evidence="1">non-specific serine/threonine protein kinase</fullName>
        <ecNumber evidence="1">2.7.11.1</ecNumber>
    </recommendedName>
</protein>
<keyword evidence="13" id="KW-1185">Reference proteome</keyword>
<keyword evidence="4 9" id="KW-0547">Nucleotide-binding</keyword>
<evidence type="ECO:0000256" key="6">
    <source>
        <dbReference type="ARBA" id="ARBA00022840"/>
    </source>
</evidence>
<dbReference type="InterPro" id="IPR000719">
    <property type="entry name" value="Prot_kinase_dom"/>
</dbReference>
<dbReference type="Pfam" id="PF00069">
    <property type="entry name" value="Pkinase"/>
    <property type="match status" value="1"/>
</dbReference>
<dbReference type="SMART" id="SM00219">
    <property type="entry name" value="TyrKc"/>
    <property type="match status" value="1"/>
</dbReference>
<evidence type="ECO:0000256" key="2">
    <source>
        <dbReference type="ARBA" id="ARBA00022527"/>
    </source>
</evidence>
<accession>A0A3N6PLP8</accession>
<dbReference type="GO" id="GO:0005524">
    <property type="term" value="F:ATP binding"/>
    <property type="evidence" value="ECO:0007669"/>
    <property type="project" value="UniProtKB-UniRule"/>
</dbReference>
<dbReference type="PANTHER" id="PTHR24363:SF0">
    <property type="entry name" value="SERINE_THREONINE KINASE LIKE DOMAIN CONTAINING 1"/>
    <property type="match status" value="1"/>
</dbReference>
<dbReference type="InterPro" id="IPR011009">
    <property type="entry name" value="Kinase-like_dom_sf"/>
</dbReference>
<keyword evidence="2 12" id="KW-0723">Serine/threonine-protein kinase</keyword>
<evidence type="ECO:0000256" key="9">
    <source>
        <dbReference type="PROSITE-ProRule" id="PRU10141"/>
    </source>
</evidence>
<evidence type="ECO:0000256" key="3">
    <source>
        <dbReference type="ARBA" id="ARBA00022679"/>
    </source>
</evidence>
<evidence type="ECO:0000256" key="4">
    <source>
        <dbReference type="ARBA" id="ARBA00022741"/>
    </source>
</evidence>
<dbReference type="OrthoDB" id="507628at2"/>
<dbReference type="InterPro" id="IPR020635">
    <property type="entry name" value="Tyr_kinase_cat_dom"/>
</dbReference>
<proteinExistence type="predicted"/>
<evidence type="ECO:0000256" key="5">
    <source>
        <dbReference type="ARBA" id="ARBA00022777"/>
    </source>
</evidence>
<dbReference type="Gene3D" id="3.30.200.20">
    <property type="entry name" value="Phosphorylase Kinase, domain 1"/>
    <property type="match status" value="1"/>
</dbReference>
<reference evidence="12 13" key="1">
    <citation type="journal article" date="2018" name="ACS Chem. Biol.">
        <title>Ketoreductase domain dysfunction expands chemodiversity: malyngamide biosynthesis in the cyanobacterium Okeania hirsuta.</title>
        <authorList>
            <person name="Moss N.A."/>
            <person name="Leao T."/>
            <person name="Rankin M."/>
            <person name="McCullough T.M."/>
            <person name="Qu P."/>
            <person name="Korobeynikov A."/>
            <person name="Smith J.L."/>
            <person name="Gerwick L."/>
            <person name="Gerwick W.H."/>
        </authorList>
    </citation>
    <scope>NUCLEOTIDE SEQUENCE [LARGE SCALE GENOMIC DNA]</scope>
    <source>
        <strain evidence="12 13">PAB10Feb10-1</strain>
    </source>
</reference>
<dbReference type="GO" id="GO:0004674">
    <property type="term" value="F:protein serine/threonine kinase activity"/>
    <property type="evidence" value="ECO:0007669"/>
    <property type="project" value="UniProtKB-KW"/>
</dbReference>
<keyword evidence="10" id="KW-0812">Transmembrane</keyword>
<keyword evidence="5 12" id="KW-0418">Kinase</keyword>
<dbReference type="InterPro" id="IPR017441">
    <property type="entry name" value="Protein_kinase_ATP_BS"/>
</dbReference>
<feature type="transmembrane region" description="Helical" evidence="10">
    <location>
        <begin position="439"/>
        <end position="467"/>
    </location>
</feature>
<evidence type="ECO:0000313" key="12">
    <source>
        <dbReference type="EMBL" id="RQH57484.1"/>
    </source>
</evidence>
<comment type="catalytic activity">
    <reaction evidence="8">
        <text>L-seryl-[protein] + ATP = O-phospho-L-seryl-[protein] + ADP + H(+)</text>
        <dbReference type="Rhea" id="RHEA:17989"/>
        <dbReference type="Rhea" id="RHEA-COMP:9863"/>
        <dbReference type="Rhea" id="RHEA-COMP:11604"/>
        <dbReference type="ChEBI" id="CHEBI:15378"/>
        <dbReference type="ChEBI" id="CHEBI:29999"/>
        <dbReference type="ChEBI" id="CHEBI:30616"/>
        <dbReference type="ChEBI" id="CHEBI:83421"/>
        <dbReference type="ChEBI" id="CHEBI:456216"/>
        <dbReference type="EC" id="2.7.11.1"/>
    </reaction>
</comment>
<dbReference type="Proteomes" id="UP000269154">
    <property type="component" value="Unassembled WGS sequence"/>
</dbReference>
<dbReference type="EMBL" id="RCBY01000003">
    <property type="protein sequence ID" value="RQH57484.1"/>
    <property type="molecule type" value="Genomic_DNA"/>
</dbReference>
<dbReference type="PROSITE" id="PS00107">
    <property type="entry name" value="PROTEIN_KINASE_ATP"/>
    <property type="match status" value="1"/>
</dbReference>
<dbReference type="PANTHER" id="PTHR24363">
    <property type="entry name" value="SERINE/THREONINE PROTEIN KINASE"/>
    <property type="match status" value="1"/>
</dbReference>
<comment type="caution">
    <text evidence="12">The sequence shown here is derived from an EMBL/GenBank/DDBJ whole genome shotgun (WGS) entry which is preliminary data.</text>
</comment>
<keyword evidence="10" id="KW-0472">Membrane</keyword>
<dbReference type="EC" id="2.7.11.1" evidence="1"/>
<evidence type="ECO:0000313" key="13">
    <source>
        <dbReference type="Proteomes" id="UP000269154"/>
    </source>
</evidence>
<dbReference type="AlphaFoldDB" id="A0A3N6PLP8"/>
<feature type="binding site" evidence="9">
    <location>
        <position position="80"/>
    </location>
    <ligand>
        <name>ATP</name>
        <dbReference type="ChEBI" id="CHEBI:30616"/>
    </ligand>
</feature>
<evidence type="ECO:0000256" key="7">
    <source>
        <dbReference type="ARBA" id="ARBA00047899"/>
    </source>
</evidence>
<name>A0A3N6PLP8_9CYAN</name>
<evidence type="ECO:0000256" key="1">
    <source>
        <dbReference type="ARBA" id="ARBA00012513"/>
    </source>
</evidence>
<feature type="transmembrane region" description="Helical" evidence="10">
    <location>
        <begin position="384"/>
        <end position="412"/>
    </location>
</feature>
<evidence type="ECO:0000256" key="8">
    <source>
        <dbReference type="ARBA" id="ARBA00048679"/>
    </source>
</evidence>
<feature type="domain" description="Protein kinase" evidence="11">
    <location>
        <begin position="50"/>
        <end position="322"/>
    </location>
</feature>
<evidence type="ECO:0000256" key="10">
    <source>
        <dbReference type="SAM" id="Phobius"/>
    </source>
</evidence>
<comment type="catalytic activity">
    <reaction evidence="7">
        <text>L-threonyl-[protein] + ATP = O-phospho-L-threonyl-[protein] + ADP + H(+)</text>
        <dbReference type="Rhea" id="RHEA:46608"/>
        <dbReference type="Rhea" id="RHEA-COMP:11060"/>
        <dbReference type="Rhea" id="RHEA-COMP:11605"/>
        <dbReference type="ChEBI" id="CHEBI:15378"/>
        <dbReference type="ChEBI" id="CHEBI:30013"/>
        <dbReference type="ChEBI" id="CHEBI:30616"/>
        <dbReference type="ChEBI" id="CHEBI:61977"/>
        <dbReference type="ChEBI" id="CHEBI:456216"/>
        <dbReference type="EC" id="2.7.11.1"/>
    </reaction>
</comment>
<gene>
    <name evidence="12" type="ORF">D5R40_01040</name>
</gene>